<name>A0A955I1X8_9BACT</name>
<proteinExistence type="predicted"/>
<evidence type="ECO:0000313" key="2">
    <source>
        <dbReference type="Proteomes" id="UP000741282"/>
    </source>
</evidence>
<accession>A0A955I1X8</accession>
<protein>
    <submittedName>
        <fullName evidence="1">Uncharacterized protein</fullName>
    </submittedName>
</protein>
<organism evidence="1 2">
    <name type="scientific">Candidatus Dojkabacteria bacterium</name>
    <dbReference type="NCBI Taxonomy" id="2099670"/>
    <lineage>
        <taxon>Bacteria</taxon>
        <taxon>Candidatus Dojkabacteria</taxon>
    </lineage>
</organism>
<comment type="caution">
    <text evidence="1">The sequence shown here is derived from an EMBL/GenBank/DDBJ whole genome shotgun (WGS) entry which is preliminary data.</text>
</comment>
<evidence type="ECO:0000313" key="1">
    <source>
        <dbReference type="EMBL" id="MCA9377205.1"/>
    </source>
</evidence>
<sequence>MSGIITPVDATKITGNIETNTDAPDNNLKSLVAVLSKGEDQGLLTFEAEEVERIYSDKGIVRLSPRLQSPFGEAYIDVVYAAGFHDIYTPDEFGMDSLLLDRDNQDCPSSKLSDDQRILRQKYKNLAISTLTLARDPRQNKYNTPANTLINYALESDQELFLDLSSLAIASILKGDPKLSAVGSIREFVTICCDNNGGKVAPRVLLDGFQERFPSNVTSSEAFLRLKQEFGALSLKEEIQLARAEPRTPPQELQNSASALAKSLGGTARQTLDFLMREIDPYERVSEHAQIKAKSITAEIAIRQENVERFMRDVMGTCGVAVTPETLKVAIGLTDIDLSYVVKDFKAYLQAHNIYDFRLTRSDQEPKLLRSVAGQDIDISAHIQLYCKTKNLPLNAVRFCLYCIDRQNPDNNNIPQNYFDNLPPVFPKVDLQTALLFLSGGGETSKPTPWQKSMVLAYTLAHLARWYISDAIRFPPKILGDRFHGYDEITPAEETDMLNIRWQTVVGGLANMLGVSPDDIKNIVPNSKFTPKK</sequence>
<dbReference type="Proteomes" id="UP000741282">
    <property type="component" value="Unassembled WGS sequence"/>
</dbReference>
<gene>
    <name evidence="1" type="ORF">KC685_04790</name>
</gene>
<dbReference type="AlphaFoldDB" id="A0A955I1X8"/>
<dbReference type="EMBL" id="JAGQLN010000025">
    <property type="protein sequence ID" value="MCA9377205.1"/>
    <property type="molecule type" value="Genomic_DNA"/>
</dbReference>
<reference evidence="1" key="2">
    <citation type="journal article" date="2021" name="Microbiome">
        <title>Successional dynamics and alternative stable states in a saline activated sludge microbial community over 9 years.</title>
        <authorList>
            <person name="Wang Y."/>
            <person name="Ye J."/>
            <person name="Ju F."/>
            <person name="Liu L."/>
            <person name="Boyd J.A."/>
            <person name="Deng Y."/>
            <person name="Parks D.H."/>
            <person name="Jiang X."/>
            <person name="Yin X."/>
            <person name="Woodcroft B.J."/>
            <person name="Tyson G.W."/>
            <person name="Hugenholtz P."/>
            <person name="Polz M.F."/>
            <person name="Zhang T."/>
        </authorList>
    </citation>
    <scope>NUCLEOTIDE SEQUENCE</scope>
    <source>
        <strain evidence="1">HKST-UBA17</strain>
    </source>
</reference>
<reference evidence="1" key="1">
    <citation type="submission" date="2020-04" db="EMBL/GenBank/DDBJ databases">
        <authorList>
            <person name="Zhang T."/>
        </authorList>
    </citation>
    <scope>NUCLEOTIDE SEQUENCE</scope>
    <source>
        <strain evidence="1">HKST-UBA17</strain>
    </source>
</reference>